<keyword evidence="3" id="KW-1185">Reference proteome</keyword>
<dbReference type="EMBL" id="AOIM01000002">
    <property type="protein sequence ID" value="ELY96173.1"/>
    <property type="molecule type" value="Genomic_DNA"/>
</dbReference>
<comment type="caution">
    <text evidence="2">The sequence shown here is derived from an EMBL/GenBank/DDBJ whole genome shotgun (WGS) entry which is preliminary data.</text>
</comment>
<protein>
    <submittedName>
        <fullName evidence="2">Uncharacterized protein</fullName>
    </submittedName>
</protein>
<dbReference type="AlphaFoldDB" id="M0AFQ0"/>
<sequence>MSYRRVTEEADADKQQPDTDTQQVGTDDREIDSITVNTVGINSQQLQEELDAAVANADTDGDNIGTESTDKIDPSAILQDAKAEIERIEIPHNEQIELVAMYGDDSDSTRINVGERGAATEETALVTVDPDGSVSVNLDIACH</sequence>
<proteinExistence type="predicted"/>
<accession>M0AFQ0</accession>
<evidence type="ECO:0000313" key="2">
    <source>
        <dbReference type="EMBL" id="ELY96173.1"/>
    </source>
</evidence>
<feature type="compositionally biased region" description="Basic and acidic residues" evidence="1">
    <location>
        <begin position="1"/>
        <end position="17"/>
    </location>
</feature>
<dbReference type="Proteomes" id="UP000011519">
    <property type="component" value="Unassembled WGS sequence"/>
</dbReference>
<name>M0AFQ0_9EURY</name>
<reference evidence="2 3" key="1">
    <citation type="journal article" date="2014" name="PLoS Genet.">
        <title>Phylogenetically driven sequencing of extremely halophilic archaea reveals strategies for static and dynamic osmo-response.</title>
        <authorList>
            <person name="Becker E.A."/>
            <person name="Seitzer P.M."/>
            <person name="Tritt A."/>
            <person name="Larsen D."/>
            <person name="Krusor M."/>
            <person name="Yao A.I."/>
            <person name="Wu D."/>
            <person name="Madern D."/>
            <person name="Eisen J.A."/>
            <person name="Darling A.E."/>
            <person name="Facciotti M.T."/>
        </authorList>
    </citation>
    <scope>NUCLEOTIDE SEQUENCE [LARGE SCALE GENOMIC DNA]</scope>
    <source>
        <strain evidence="2 3">JCM 10989</strain>
    </source>
</reference>
<organism evidence="2 3">
    <name type="scientific">Natrialba hulunbeirensis JCM 10989</name>
    <dbReference type="NCBI Taxonomy" id="1227493"/>
    <lineage>
        <taxon>Archaea</taxon>
        <taxon>Methanobacteriati</taxon>
        <taxon>Methanobacteriota</taxon>
        <taxon>Stenosarchaea group</taxon>
        <taxon>Halobacteria</taxon>
        <taxon>Halobacteriales</taxon>
        <taxon>Natrialbaceae</taxon>
        <taxon>Natrialba</taxon>
    </lineage>
</organism>
<evidence type="ECO:0000313" key="3">
    <source>
        <dbReference type="Proteomes" id="UP000011519"/>
    </source>
</evidence>
<gene>
    <name evidence="2" type="ORF">C483_00065</name>
</gene>
<evidence type="ECO:0000256" key="1">
    <source>
        <dbReference type="SAM" id="MobiDB-lite"/>
    </source>
</evidence>
<feature type="region of interest" description="Disordered" evidence="1">
    <location>
        <begin position="1"/>
        <end position="31"/>
    </location>
</feature>